<organism evidence="1 2">
    <name type="scientific">Pluteus cervinus</name>
    <dbReference type="NCBI Taxonomy" id="181527"/>
    <lineage>
        <taxon>Eukaryota</taxon>
        <taxon>Fungi</taxon>
        <taxon>Dikarya</taxon>
        <taxon>Basidiomycota</taxon>
        <taxon>Agaricomycotina</taxon>
        <taxon>Agaricomycetes</taxon>
        <taxon>Agaricomycetidae</taxon>
        <taxon>Agaricales</taxon>
        <taxon>Pluteineae</taxon>
        <taxon>Pluteaceae</taxon>
        <taxon>Pluteus</taxon>
    </lineage>
</organism>
<evidence type="ECO:0000313" key="1">
    <source>
        <dbReference type="EMBL" id="TFK64548.1"/>
    </source>
</evidence>
<dbReference type="Proteomes" id="UP000308600">
    <property type="component" value="Unassembled WGS sequence"/>
</dbReference>
<accession>A0ACD3AF62</accession>
<dbReference type="EMBL" id="ML208470">
    <property type="protein sequence ID" value="TFK64548.1"/>
    <property type="molecule type" value="Genomic_DNA"/>
</dbReference>
<reference evidence="1 2" key="1">
    <citation type="journal article" date="2019" name="Nat. Ecol. Evol.">
        <title>Megaphylogeny resolves global patterns of mushroom evolution.</title>
        <authorList>
            <person name="Varga T."/>
            <person name="Krizsan K."/>
            <person name="Foldi C."/>
            <person name="Dima B."/>
            <person name="Sanchez-Garcia M."/>
            <person name="Sanchez-Ramirez S."/>
            <person name="Szollosi G.J."/>
            <person name="Szarkandi J.G."/>
            <person name="Papp V."/>
            <person name="Albert L."/>
            <person name="Andreopoulos W."/>
            <person name="Angelini C."/>
            <person name="Antonin V."/>
            <person name="Barry K.W."/>
            <person name="Bougher N.L."/>
            <person name="Buchanan P."/>
            <person name="Buyck B."/>
            <person name="Bense V."/>
            <person name="Catcheside P."/>
            <person name="Chovatia M."/>
            <person name="Cooper J."/>
            <person name="Damon W."/>
            <person name="Desjardin D."/>
            <person name="Finy P."/>
            <person name="Geml J."/>
            <person name="Haridas S."/>
            <person name="Hughes K."/>
            <person name="Justo A."/>
            <person name="Karasinski D."/>
            <person name="Kautmanova I."/>
            <person name="Kiss B."/>
            <person name="Kocsube S."/>
            <person name="Kotiranta H."/>
            <person name="LaButti K.M."/>
            <person name="Lechner B.E."/>
            <person name="Liimatainen K."/>
            <person name="Lipzen A."/>
            <person name="Lukacs Z."/>
            <person name="Mihaltcheva S."/>
            <person name="Morgado L.N."/>
            <person name="Niskanen T."/>
            <person name="Noordeloos M.E."/>
            <person name="Ohm R.A."/>
            <person name="Ortiz-Santana B."/>
            <person name="Ovrebo C."/>
            <person name="Racz N."/>
            <person name="Riley R."/>
            <person name="Savchenko A."/>
            <person name="Shiryaev A."/>
            <person name="Soop K."/>
            <person name="Spirin V."/>
            <person name="Szebenyi C."/>
            <person name="Tomsovsky M."/>
            <person name="Tulloss R.E."/>
            <person name="Uehling J."/>
            <person name="Grigoriev I.V."/>
            <person name="Vagvolgyi C."/>
            <person name="Papp T."/>
            <person name="Martin F.M."/>
            <person name="Miettinen O."/>
            <person name="Hibbett D.S."/>
            <person name="Nagy L.G."/>
        </authorList>
    </citation>
    <scope>NUCLEOTIDE SEQUENCE [LARGE SCALE GENOMIC DNA]</scope>
    <source>
        <strain evidence="1 2">NL-1719</strain>
    </source>
</reference>
<evidence type="ECO:0000313" key="2">
    <source>
        <dbReference type="Proteomes" id="UP000308600"/>
    </source>
</evidence>
<keyword evidence="2" id="KW-1185">Reference proteome</keyword>
<protein>
    <submittedName>
        <fullName evidence="1">Uncharacterized protein</fullName>
    </submittedName>
</protein>
<sequence length="399" mass="46203">MTAQDAGTNRPDPQHEKLAGILGELGFSLAPEDLSRSEIWWRDHQPWLETCGYTLRDRYKPGWIPSWTQGIPKLYAQDWMGVKEGHLMDAIRVIGNKNVMLKKVSRSTHPYEVELTAMWTEPHLINHPHNHCVRLVEVLSPPDDPDIAILVLPLFRNLFRPRFQTIGEAVEFFRQVFEGLKFIHENHVAHRDCNYTNIMMDGNDMYPEGWHVSHPDHAPGPSSFAKGKAAKHFTRTEKPPKYYFIDFGISRRYDASDTAPIEDIIRGGDKSPPEFQNPTGRCNPFPTDVYCLGNTLRLVFIEGGPDPEFDRPGHYGLEFMQPLVKDMVHEDPTKRPTMDEVIQRFHEILRNLSSWRLRSRLIPFREPTYKARVRTGLHWKKTLGYTLQGIPPVPIERDR</sequence>
<name>A0ACD3AF62_9AGAR</name>
<proteinExistence type="predicted"/>
<gene>
    <name evidence="1" type="ORF">BDN72DRAFT_802049</name>
</gene>